<feature type="region of interest" description="Disordered" evidence="1">
    <location>
        <begin position="1"/>
        <end position="29"/>
    </location>
</feature>
<feature type="non-terminal residue" evidence="2">
    <location>
        <position position="1"/>
    </location>
</feature>
<protein>
    <submittedName>
        <fullName evidence="2">Uncharacterized protein</fullName>
    </submittedName>
</protein>
<reference evidence="2" key="1">
    <citation type="submission" date="2022-03" db="EMBL/GenBank/DDBJ databases">
        <authorList>
            <person name="Alioto T."/>
            <person name="Alioto T."/>
            <person name="Gomez Garrido J."/>
        </authorList>
    </citation>
    <scope>NUCLEOTIDE SEQUENCE</scope>
</reference>
<dbReference type="AlphaFoldDB" id="A0AAD1RTV0"/>
<feature type="non-terminal residue" evidence="2">
    <location>
        <position position="92"/>
    </location>
</feature>
<organism evidence="2 3">
    <name type="scientific">Pelobates cultripes</name>
    <name type="common">Western spadefoot toad</name>
    <dbReference type="NCBI Taxonomy" id="61616"/>
    <lineage>
        <taxon>Eukaryota</taxon>
        <taxon>Metazoa</taxon>
        <taxon>Chordata</taxon>
        <taxon>Craniata</taxon>
        <taxon>Vertebrata</taxon>
        <taxon>Euteleostomi</taxon>
        <taxon>Amphibia</taxon>
        <taxon>Batrachia</taxon>
        <taxon>Anura</taxon>
        <taxon>Pelobatoidea</taxon>
        <taxon>Pelobatidae</taxon>
        <taxon>Pelobates</taxon>
    </lineage>
</organism>
<evidence type="ECO:0000256" key="1">
    <source>
        <dbReference type="SAM" id="MobiDB-lite"/>
    </source>
</evidence>
<evidence type="ECO:0000313" key="3">
    <source>
        <dbReference type="Proteomes" id="UP001295444"/>
    </source>
</evidence>
<dbReference type="EMBL" id="OW240914">
    <property type="protein sequence ID" value="CAH2278233.1"/>
    <property type="molecule type" value="Genomic_DNA"/>
</dbReference>
<feature type="region of interest" description="Disordered" evidence="1">
    <location>
        <begin position="56"/>
        <end position="92"/>
    </location>
</feature>
<evidence type="ECO:0000313" key="2">
    <source>
        <dbReference type="EMBL" id="CAH2278233.1"/>
    </source>
</evidence>
<accession>A0AAD1RTV0</accession>
<proteinExistence type="predicted"/>
<gene>
    <name evidence="2" type="ORF">PECUL_23A024894</name>
</gene>
<dbReference type="Proteomes" id="UP001295444">
    <property type="component" value="Chromosome 03"/>
</dbReference>
<sequence length="92" mass="9677">NLGLPAQERREACETKSETKPSSPVKRAPEAAVLTAQHPFGLGPTRSLLHAVHTPVGTRGMGRTCGPPSQPLRLGGFMETRQGPSLRPGAGK</sequence>
<name>A0AAD1RTV0_PELCU</name>
<keyword evidence="3" id="KW-1185">Reference proteome</keyword>
<feature type="compositionally biased region" description="Basic and acidic residues" evidence="1">
    <location>
        <begin position="7"/>
        <end position="19"/>
    </location>
</feature>